<evidence type="ECO:0000313" key="1">
    <source>
        <dbReference type="EMBL" id="AZJ36353.1"/>
    </source>
</evidence>
<keyword evidence="2" id="KW-1185">Reference proteome</keyword>
<dbReference type="EMBL" id="CP032548">
    <property type="protein sequence ID" value="AZJ36353.1"/>
    <property type="molecule type" value="Genomic_DNA"/>
</dbReference>
<dbReference type="KEGG" id="tsig:D6T69_12780"/>
<evidence type="ECO:0000313" key="2">
    <source>
        <dbReference type="Proteomes" id="UP000274593"/>
    </source>
</evidence>
<proteinExistence type="predicted"/>
<dbReference type="Proteomes" id="UP000274593">
    <property type="component" value="Chromosome"/>
</dbReference>
<name>A0A3S8R9H1_9FLAO</name>
<dbReference type="RefSeq" id="WP_125068081.1">
    <property type="nucleotide sequence ID" value="NZ_CP032548.1"/>
</dbReference>
<protein>
    <recommendedName>
        <fullName evidence="3">Transposase</fullName>
    </recommendedName>
</protein>
<evidence type="ECO:0008006" key="3">
    <source>
        <dbReference type="Google" id="ProtNLM"/>
    </source>
</evidence>
<reference evidence="1 2" key="1">
    <citation type="submission" date="2018-09" db="EMBL/GenBank/DDBJ databases">
        <title>Insights into the microbiota of Asian seabass (Lates calcarifer) with tenacibaculosis symptoms and description of sp. nov. Tenacibaculum singaporense.</title>
        <authorList>
            <person name="Miyake S."/>
            <person name="Soh M."/>
            <person name="Azman M.N."/>
            <person name="Ngoh S.Y."/>
            <person name="Orban L."/>
        </authorList>
    </citation>
    <scope>NUCLEOTIDE SEQUENCE [LARGE SCALE GENOMIC DNA]</scope>
    <source>
        <strain evidence="1 2">DSM 106434</strain>
    </source>
</reference>
<dbReference type="AlphaFoldDB" id="A0A3S8R9H1"/>
<accession>A0A3S8R9H1</accession>
<organism evidence="1 2">
    <name type="scientific">Tenacibaculum singaporense</name>
    <dbReference type="NCBI Taxonomy" id="2358479"/>
    <lineage>
        <taxon>Bacteria</taxon>
        <taxon>Pseudomonadati</taxon>
        <taxon>Bacteroidota</taxon>
        <taxon>Flavobacteriia</taxon>
        <taxon>Flavobacteriales</taxon>
        <taxon>Flavobacteriaceae</taxon>
        <taxon>Tenacibaculum</taxon>
    </lineage>
</organism>
<gene>
    <name evidence="1" type="ORF">D6T69_12780</name>
</gene>
<sequence>MEKQNPLPFIEQKVLVLRDRGNNKYEISCILKPKLKQLTPTPSGVCNILKRHGVNRLRPKMIENKKGIIKRKAGELWCIDTPSLPKGIVSSEPIKVLLSIWYY</sequence>